<dbReference type="GO" id="GO:0006355">
    <property type="term" value="P:regulation of DNA-templated transcription"/>
    <property type="evidence" value="ECO:0007669"/>
    <property type="project" value="InterPro"/>
</dbReference>
<dbReference type="PANTHER" id="PTHR43065">
    <property type="entry name" value="SENSOR HISTIDINE KINASE"/>
    <property type="match status" value="1"/>
</dbReference>
<dbReference type="SUPFAM" id="SSF47384">
    <property type="entry name" value="Homodimeric domain of signal transducing histidine kinase"/>
    <property type="match status" value="1"/>
</dbReference>
<feature type="transmembrane region" description="Helical" evidence="14">
    <location>
        <begin position="90"/>
        <end position="108"/>
    </location>
</feature>
<dbReference type="InterPro" id="IPR000014">
    <property type="entry name" value="PAS"/>
</dbReference>
<evidence type="ECO:0000256" key="4">
    <source>
        <dbReference type="ARBA" id="ARBA00022553"/>
    </source>
</evidence>
<keyword evidence="9" id="KW-0067">ATP-binding</keyword>
<accession>A0A6S6QYX3</accession>
<keyword evidence="4" id="KW-0597">Phosphoprotein</keyword>
<dbReference type="PROSITE" id="PS50113">
    <property type="entry name" value="PAC"/>
    <property type="match status" value="1"/>
</dbReference>
<keyword evidence="5" id="KW-0479">Metal-binding</keyword>
<evidence type="ECO:0000256" key="5">
    <source>
        <dbReference type="ARBA" id="ARBA00022617"/>
    </source>
</evidence>
<dbReference type="InterPro" id="IPR036097">
    <property type="entry name" value="HisK_dim/P_sf"/>
</dbReference>
<evidence type="ECO:0000259" key="15">
    <source>
        <dbReference type="PROSITE" id="PS50109"/>
    </source>
</evidence>
<dbReference type="Pfam" id="PF00512">
    <property type="entry name" value="HisKA"/>
    <property type="match status" value="1"/>
</dbReference>
<dbReference type="InterPro" id="IPR004358">
    <property type="entry name" value="Sig_transdc_His_kin-like_C"/>
</dbReference>
<gene>
    <name evidence="18" type="ORF">IZ6_30250</name>
</gene>
<keyword evidence="5" id="KW-0349">Heme</keyword>
<comment type="function">
    <text evidence="12">Putative oxygen sensor; modulates the activity of FixJ, a transcriptional activator of nitrogen fixation fixK gene. FixL probably acts as a kinase that phosphorylates FixJ.</text>
</comment>
<dbReference type="InterPro" id="IPR035965">
    <property type="entry name" value="PAS-like_dom_sf"/>
</dbReference>
<dbReference type="Gene3D" id="3.30.450.20">
    <property type="entry name" value="PAS domain"/>
    <property type="match status" value="1"/>
</dbReference>
<protein>
    <recommendedName>
        <fullName evidence="13">Sensor protein FixL</fullName>
        <ecNumber evidence="3">2.7.13.3</ecNumber>
    </recommendedName>
</protein>
<dbReference type="PANTHER" id="PTHR43065:SF10">
    <property type="entry name" value="PEROXIDE STRESS-ACTIVATED HISTIDINE KINASE MAK3"/>
    <property type="match status" value="1"/>
</dbReference>
<feature type="transmembrane region" description="Helical" evidence="14">
    <location>
        <begin position="15"/>
        <end position="33"/>
    </location>
</feature>
<evidence type="ECO:0000256" key="13">
    <source>
        <dbReference type="ARBA" id="ARBA00070616"/>
    </source>
</evidence>
<keyword evidence="14" id="KW-0812">Transmembrane</keyword>
<evidence type="ECO:0000259" key="17">
    <source>
        <dbReference type="PROSITE" id="PS50113"/>
    </source>
</evidence>
<dbReference type="KEGG" id="tso:IZ6_30250"/>
<evidence type="ECO:0000256" key="14">
    <source>
        <dbReference type="SAM" id="Phobius"/>
    </source>
</evidence>
<dbReference type="FunFam" id="3.30.450.20:FF:000060">
    <property type="entry name" value="Sensor protein FixL"/>
    <property type="match status" value="1"/>
</dbReference>
<dbReference type="GO" id="GO:0000155">
    <property type="term" value="F:phosphorelay sensor kinase activity"/>
    <property type="evidence" value="ECO:0007669"/>
    <property type="project" value="InterPro"/>
</dbReference>
<evidence type="ECO:0000256" key="2">
    <source>
        <dbReference type="ARBA" id="ARBA00001971"/>
    </source>
</evidence>
<comment type="catalytic activity">
    <reaction evidence="1">
        <text>ATP + protein L-histidine = ADP + protein N-phospho-L-histidine.</text>
        <dbReference type="EC" id="2.7.13.3"/>
    </reaction>
</comment>
<dbReference type="InterPro" id="IPR003594">
    <property type="entry name" value="HATPase_dom"/>
</dbReference>
<evidence type="ECO:0000256" key="8">
    <source>
        <dbReference type="ARBA" id="ARBA00022777"/>
    </source>
</evidence>
<dbReference type="InterPro" id="IPR036890">
    <property type="entry name" value="HATPase_C_sf"/>
</dbReference>
<keyword evidence="6" id="KW-0808">Transferase</keyword>
<dbReference type="EMBL" id="AP023361">
    <property type="protein sequence ID" value="BCJ92290.1"/>
    <property type="molecule type" value="Genomic_DNA"/>
</dbReference>
<keyword evidence="11" id="KW-0902">Two-component regulatory system</keyword>
<dbReference type="Gene3D" id="3.30.565.10">
    <property type="entry name" value="Histidine kinase-like ATPase, C-terminal domain"/>
    <property type="match status" value="1"/>
</dbReference>
<dbReference type="GO" id="GO:0005524">
    <property type="term" value="F:ATP binding"/>
    <property type="evidence" value="ECO:0007669"/>
    <property type="project" value="UniProtKB-KW"/>
</dbReference>
<evidence type="ECO:0000256" key="7">
    <source>
        <dbReference type="ARBA" id="ARBA00022741"/>
    </source>
</evidence>
<dbReference type="Pfam" id="PF00989">
    <property type="entry name" value="PAS"/>
    <property type="match status" value="1"/>
</dbReference>
<reference evidence="18 19" key="1">
    <citation type="submission" date="2020-08" db="EMBL/GenBank/DDBJ databases">
        <title>Genome sequence of Rhizobiales bacterium strain IZ6.</title>
        <authorList>
            <person name="Nakai R."/>
            <person name="Naganuma T."/>
        </authorList>
    </citation>
    <scope>NUCLEOTIDE SEQUENCE [LARGE SCALE GENOMIC DNA]</scope>
    <source>
        <strain evidence="18 19">IZ6</strain>
    </source>
</reference>
<dbReference type="SMART" id="SM00091">
    <property type="entry name" value="PAS"/>
    <property type="match status" value="1"/>
</dbReference>
<dbReference type="Proteomes" id="UP000515317">
    <property type="component" value="Chromosome"/>
</dbReference>
<evidence type="ECO:0000256" key="9">
    <source>
        <dbReference type="ARBA" id="ARBA00022840"/>
    </source>
</evidence>
<keyword evidence="19" id="KW-1185">Reference proteome</keyword>
<dbReference type="PRINTS" id="PR00344">
    <property type="entry name" value="BCTRLSENSOR"/>
</dbReference>
<dbReference type="InterPro" id="IPR005467">
    <property type="entry name" value="His_kinase_dom"/>
</dbReference>
<dbReference type="AlphaFoldDB" id="A0A6S6QYX3"/>
<evidence type="ECO:0000256" key="12">
    <source>
        <dbReference type="ARBA" id="ARBA00059827"/>
    </source>
</evidence>
<feature type="domain" description="PAS" evidence="16">
    <location>
        <begin position="127"/>
        <end position="197"/>
    </location>
</feature>
<dbReference type="InterPro" id="IPR013767">
    <property type="entry name" value="PAS_fold"/>
</dbReference>
<dbReference type="PROSITE" id="PS50112">
    <property type="entry name" value="PAS"/>
    <property type="match status" value="1"/>
</dbReference>
<dbReference type="Pfam" id="PF02518">
    <property type="entry name" value="HATPase_c"/>
    <property type="match status" value="1"/>
</dbReference>
<evidence type="ECO:0000259" key="16">
    <source>
        <dbReference type="PROSITE" id="PS50112"/>
    </source>
</evidence>
<keyword evidence="14" id="KW-0472">Membrane</keyword>
<feature type="domain" description="PAC" evidence="17">
    <location>
        <begin position="201"/>
        <end position="254"/>
    </location>
</feature>
<dbReference type="CDD" id="cd00130">
    <property type="entry name" value="PAS"/>
    <property type="match status" value="1"/>
</dbReference>
<evidence type="ECO:0000256" key="6">
    <source>
        <dbReference type="ARBA" id="ARBA00022679"/>
    </source>
</evidence>
<dbReference type="CDD" id="cd00082">
    <property type="entry name" value="HisKA"/>
    <property type="match status" value="1"/>
</dbReference>
<evidence type="ECO:0000256" key="11">
    <source>
        <dbReference type="ARBA" id="ARBA00023012"/>
    </source>
</evidence>
<dbReference type="InterPro" id="IPR003661">
    <property type="entry name" value="HisK_dim/P_dom"/>
</dbReference>
<sequence length="494" mass="53427">MAMTSGPSRASIGDAWWFGYAVAVVACAIGYLVRESFSPVAGTIAGYQFFLPAVIIGAFFGAGPALLATVLGASLGFIAAQYDGVKSTDFLFNALFVINGVAIGIIGGRVRREVISSAVITNTLRNREAHLKSILDTVPDAMVVINERGIIQSFSSAAERLFQHYADEVIGQNVSMLMPGPYRENHDNYVNRYLATGDARIIGKGRIVTGLRKDGTTFPMELSVGEMRSQDQRFFTGFVRDLTERRQTETRLQELQSEIIHISRLSAMGEMASTLAHELNQPLSAIANYQTGALFFLDQCSDETAGVLREPLQSAADQAVRAGEIIRRMRNFVARGETDREATHLGRLVEEASALALVGAKAMDLRVKLNLDAAIGPVLVDKVQIQQVILNLTRNAIESMIDAPRRELVLSTELKDKKTATVAVADTGTGLSADVKAQLFQPFVTTKEDGLGVGLSVSRTIIEAHSGQIWAEDNPGGGTVFRFTLPIAEENSDG</sequence>
<dbReference type="SUPFAM" id="SSF55785">
    <property type="entry name" value="PYP-like sensor domain (PAS domain)"/>
    <property type="match status" value="1"/>
</dbReference>
<evidence type="ECO:0000256" key="3">
    <source>
        <dbReference type="ARBA" id="ARBA00012438"/>
    </source>
</evidence>
<dbReference type="PROSITE" id="PS50109">
    <property type="entry name" value="HIS_KIN"/>
    <property type="match status" value="1"/>
</dbReference>
<organism evidence="18 19">
    <name type="scientific">Terrihabitans soli</name>
    <dbReference type="NCBI Taxonomy" id="708113"/>
    <lineage>
        <taxon>Bacteria</taxon>
        <taxon>Pseudomonadati</taxon>
        <taxon>Pseudomonadota</taxon>
        <taxon>Alphaproteobacteria</taxon>
        <taxon>Hyphomicrobiales</taxon>
        <taxon>Terrihabitans</taxon>
    </lineage>
</organism>
<keyword evidence="7" id="KW-0547">Nucleotide-binding</keyword>
<dbReference type="Gene3D" id="1.10.287.130">
    <property type="match status" value="1"/>
</dbReference>
<feature type="transmembrane region" description="Helical" evidence="14">
    <location>
        <begin position="45"/>
        <end position="78"/>
    </location>
</feature>
<proteinExistence type="predicted"/>
<evidence type="ECO:0000256" key="1">
    <source>
        <dbReference type="ARBA" id="ARBA00000085"/>
    </source>
</evidence>
<keyword evidence="10" id="KW-0408">Iron</keyword>
<evidence type="ECO:0000313" key="19">
    <source>
        <dbReference type="Proteomes" id="UP000515317"/>
    </source>
</evidence>
<dbReference type="NCBIfam" id="TIGR00229">
    <property type="entry name" value="sensory_box"/>
    <property type="match status" value="1"/>
</dbReference>
<dbReference type="Gene3D" id="6.10.250.2580">
    <property type="match status" value="1"/>
</dbReference>
<feature type="domain" description="Histidine kinase" evidence="15">
    <location>
        <begin position="274"/>
        <end position="489"/>
    </location>
</feature>
<evidence type="ECO:0000313" key="18">
    <source>
        <dbReference type="EMBL" id="BCJ92290.1"/>
    </source>
</evidence>
<dbReference type="SUPFAM" id="SSF55874">
    <property type="entry name" value="ATPase domain of HSP90 chaperone/DNA topoisomerase II/histidine kinase"/>
    <property type="match status" value="1"/>
</dbReference>
<dbReference type="RefSeq" id="WP_225873929.1">
    <property type="nucleotide sequence ID" value="NZ_AP023361.1"/>
</dbReference>
<name>A0A6S6QYX3_9HYPH</name>
<keyword evidence="14" id="KW-1133">Transmembrane helix</keyword>
<evidence type="ECO:0000256" key="10">
    <source>
        <dbReference type="ARBA" id="ARBA00023004"/>
    </source>
</evidence>
<keyword evidence="8" id="KW-0418">Kinase</keyword>
<dbReference type="SMART" id="SM00388">
    <property type="entry name" value="HisKA"/>
    <property type="match status" value="1"/>
</dbReference>
<dbReference type="SMART" id="SM00387">
    <property type="entry name" value="HATPase_c"/>
    <property type="match status" value="1"/>
</dbReference>
<dbReference type="InterPro" id="IPR000700">
    <property type="entry name" value="PAS-assoc_C"/>
</dbReference>
<dbReference type="EC" id="2.7.13.3" evidence="3"/>
<comment type="cofactor">
    <cofactor evidence="2">
        <name>heme</name>
        <dbReference type="ChEBI" id="CHEBI:30413"/>
    </cofactor>
</comment>